<dbReference type="Proteomes" id="UP001595455">
    <property type="component" value="Unassembled WGS sequence"/>
</dbReference>
<reference evidence="3 4" key="2">
    <citation type="submission" date="2018-08" db="EMBL/GenBank/DDBJ databases">
        <title>The draft genome of Acinetobacter sichuanensis strain WCHAc060041.</title>
        <authorList>
            <person name="Qin J."/>
            <person name="Feng Y."/>
            <person name="Zong Z."/>
        </authorList>
    </citation>
    <scope>NUCLEOTIDE SEQUENCE [LARGE SCALE GENOMIC DNA]</scope>
    <source>
        <strain evidence="3 4">WCHAc060041</strain>
    </source>
</reference>
<name>A0A371YN72_9GAMM</name>
<dbReference type="EMBL" id="PYIX02000024">
    <property type="protein sequence ID" value="RFC82919.1"/>
    <property type="molecule type" value="Genomic_DNA"/>
</dbReference>
<evidence type="ECO:0008006" key="6">
    <source>
        <dbReference type="Google" id="ProtNLM"/>
    </source>
</evidence>
<evidence type="ECO:0000313" key="3">
    <source>
        <dbReference type="EMBL" id="RFC82919.1"/>
    </source>
</evidence>
<comment type="caution">
    <text evidence="3">The sequence shown here is derived from an EMBL/GenBank/DDBJ whole genome shotgun (WGS) entry which is preliminary data.</text>
</comment>
<proteinExistence type="predicted"/>
<keyword evidence="1" id="KW-1133">Transmembrane helix</keyword>
<reference evidence="2" key="4">
    <citation type="submission" date="2024-09" db="EMBL/GenBank/DDBJ databases">
        <authorList>
            <person name="Sun Q."/>
            <person name="Mori K."/>
        </authorList>
    </citation>
    <scope>NUCLEOTIDE SEQUENCE</scope>
    <source>
        <strain evidence="2">KCTC 62575</strain>
    </source>
</reference>
<organism evidence="3 4">
    <name type="scientific">Acinetobacter sichuanensis</name>
    <dbReference type="NCBI Taxonomy" id="2136183"/>
    <lineage>
        <taxon>Bacteria</taxon>
        <taxon>Pseudomonadati</taxon>
        <taxon>Pseudomonadota</taxon>
        <taxon>Gammaproteobacteria</taxon>
        <taxon>Moraxellales</taxon>
        <taxon>Moraxellaceae</taxon>
        <taxon>Acinetobacter</taxon>
    </lineage>
</organism>
<dbReference type="AlphaFoldDB" id="A0A371YN72"/>
<evidence type="ECO:0000256" key="1">
    <source>
        <dbReference type="SAM" id="Phobius"/>
    </source>
</evidence>
<dbReference type="EMBL" id="JBHRSF010000001">
    <property type="protein sequence ID" value="MFC2993752.1"/>
    <property type="molecule type" value="Genomic_DNA"/>
</dbReference>
<reference evidence="5" key="3">
    <citation type="journal article" date="2019" name="Int. J. Syst. Evol. Microbiol.">
        <title>The Global Catalogue of Microorganisms (GCM) 10K type strain sequencing project: providing services to taxonomists for standard genome sequencing and annotation.</title>
        <authorList>
            <consortium name="The Broad Institute Genomics Platform"/>
            <consortium name="The Broad Institute Genome Sequencing Center for Infectious Disease"/>
            <person name="Wu L."/>
            <person name="Ma J."/>
        </authorList>
    </citation>
    <scope>NUCLEOTIDE SEQUENCE [LARGE SCALE GENOMIC DNA]</scope>
    <source>
        <strain evidence="5">KCTC 62575</strain>
    </source>
</reference>
<gene>
    <name evidence="2" type="ORF">ACFODO_00370</name>
    <name evidence="3" type="ORF">C9E89_013695</name>
</gene>
<feature type="transmembrane region" description="Helical" evidence="1">
    <location>
        <begin position="199"/>
        <end position="216"/>
    </location>
</feature>
<dbReference type="SUPFAM" id="SSF55961">
    <property type="entry name" value="Bet v1-like"/>
    <property type="match status" value="1"/>
</dbReference>
<keyword evidence="1" id="KW-0812">Transmembrane</keyword>
<reference evidence="2" key="1">
    <citation type="journal article" date="2014" name="Int. J. Syst. Evol. Microbiol.">
        <title>Complete genome of a new Firmicutes species belonging to the dominant human colonic microbiota ('Ruminococcus bicirculans') reveals two chromosomes and a selective capacity to utilize plant glucans.</title>
        <authorList>
            <consortium name="NISC Comparative Sequencing Program"/>
            <person name="Wegmann U."/>
            <person name="Louis P."/>
            <person name="Goesmann A."/>
            <person name="Henrissat B."/>
            <person name="Duncan S.H."/>
            <person name="Flint H.J."/>
        </authorList>
    </citation>
    <scope>NUCLEOTIDE SEQUENCE</scope>
    <source>
        <strain evidence="2">KCTC 62575</strain>
    </source>
</reference>
<dbReference type="OrthoDB" id="118637at2"/>
<dbReference type="RefSeq" id="WP_116746696.1">
    <property type="nucleotide sequence ID" value="NZ_JBHRSF010000001.1"/>
</dbReference>
<feature type="transmembrane region" description="Helical" evidence="1">
    <location>
        <begin position="109"/>
        <end position="130"/>
    </location>
</feature>
<protein>
    <recommendedName>
        <fullName evidence="6">SRPBCC family protein</fullName>
    </recommendedName>
</protein>
<evidence type="ECO:0000313" key="5">
    <source>
        <dbReference type="Proteomes" id="UP001595455"/>
    </source>
</evidence>
<feature type="transmembrane region" description="Helical" evidence="1">
    <location>
        <begin position="167"/>
        <end position="187"/>
    </location>
</feature>
<sequence length="392" mass="45812">MTINIDEIARVLASCKEYEILELHWDEHRKQQLKIALQQYTSEPFCVYRLIRKEQGNTIYLLCLASYQPTKACESEYSPVSFFRRSVPFLLLFAIFLMTAFFARYKDSFLSATFLISLPFVMGALFEYLRSISSKRVASIKNVLKTQLWVMFILLITSVFVLKEGTICVIMAFPLLFLALVSGALLMRSVCNYLWQPTKKIYSLALLPFLLLYFLPQHASDHFGTVEREMIIYAPQTEVFRAIHQIGQIKAEEVPKSFIFTMGFPKPIFGKTEQKAEGIVRTIEWERGVKFEEKVLANYPPYLLSWDYTFNKDSFPKGSLDDHVEVGGQYFDLLKTDYQLEKIDDQTTKLILTIDYRVSTEFNWYSKVWIDYVLAEFSDVVMTIHKNRLEHR</sequence>
<feature type="transmembrane region" description="Helical" evidence="1">
    <location>
        <begin position="87"/>
        <end position="103"/>
    </location>
</feature>
<accession>A0A371YN72</accession>
<evidence type="ECO:0000313" key="2">
    <source>
        <dbReference type="EMBL" id="MFC2993752.1"/>
    </source>
</evidence>
<evidence type="ECO:0000313" key="4">
    <source>
        <dbReference type="Proteomes" id="UP000240957"/>
    </source>
</evidence>
<keyword evidence="1" id="KW-0472">Membrane</keyword>
<dbReference type="Proteomes" id="UP000240957">
    <property type="component" value="Unassembled WGS sequence"/>
</dbReference>
<keyword evidence="5" id="KW-1185">Reference proteome</keyword>
<feature type="transmembrane region" description="Helical" evidence="1">
    <location>
        <begin position="142"/>
        <end position="161"/>
    </location>
</feature>